<gene>
    <name evidence="1" type="ORF">ACFFHU_11920</name>
</gene>
<protein>
    <submittedName>
        <fullName evidence="1">Type VII secretion target</fullName>
    </submittedName>
</protein>
<dbReference type="EMBL" id="JBHLUE010000008">
    <property type="protein sequence ID" value="MFC0564837.1"/>
    <property type="molecule type" value="Genomic_DNA"/>
</dbReference>
<evidence type="ECO:0000313" key="1">
    <source>
        <dbReference type="EMBL" id="MFC0564837.1"/>
    </source>
</evidence>
<proteinExistence type="predicted"/>
<dbReference type="InterPro" id="IPR022536">
    <property type="entry name" value="EspC"/>
</dbReference>
<organism evidence="1 2">
    <name type="scientific">Plantactinospora siamensis</name>
    <dbReference type="NCBI Taxonomy" id="555372"/>
    <lineage>
        <taxon>Bacteria</taxon>
        <taxon>Bacillati</taxon>
        <taxon>Actinomycetota</taxon>
        <taxon>Actinomycetes</taxon>
        <taxon>Micromonosporales</taxon>
        <taxon>Micromonosporaceae</taxon>
        <taxon>Plantactinospora</taxon>
    </lineage>
</organism>
<dbReference type="Proteomes" id="UP001589894">
    <property type="component" value="Unassembled WGS sequence"/>
</dbReference>
<comment type="caution">
    <text evidence="1">The sequence shown here is derived from an EMBL/GenBank/DDBJ whole genome shotgun (WGS) entry which is preliminary data.</text>
</comment>
<reference evidence="1 2" key="1">
    <citation type="submission" date="2024-09" db="EMBL/GenBank/DDBJ databases">
        <authorList>
            <person name="Sun Q."/>
            <person name="Mori K."/>
        </authorList>
    </citation>
    <scope>NUCLEOTIDE SEQUENCE [LARGE SCALE GENOMIC DNA]</scope>
    <source>
        <strain evidence="1 2">TBRC 2205</strain>
    </source>
</reference>
<accession>A0ABV6NVM6</accession>
<evidence type="ECO:0000313" key="2">
    <source>
        <dbReference type="Proteomes" id="UP001589894"/>
    </source>
</evidence>
<sequence length="102" mass="10436">MDSLHTVSRRLAEEADRLAEAAAELRSGAGIPPAALAGGVPGRLGTLGRDLQAHWAAAVDARAREAAAAAEELTGTAAAVRKAASGYADTDHAARQRHAGEW</sequence>
<dbReference type="Pfam" id="PF10824">
    <property type="entry name" value="T7SS_ESX_EspC"/>
    <property type="match status" value="1"/>
</dbReference>
<dbReference type="RefSeq" id="WP_377338150.1">
    <property type="nucleotide sequence ID" value="NZ_JBHLUE010000008.1"/>
</dbReference>
<keyword evidence="2" id="KW-1185">Reference proteome</keyword>
<name>A0ABV6NVM6_9ACTN</name>